<reference evidence="2" key="1">
    <citation type="journal article" date="2015" name="J. Biotechnol.">
        <title>Genome sequence of a white rot fungus Schizopora paradoxa KUC8140 for wood decay and mycoremediation.</title>
        <authorList>
            <person name="Min B."/>
            <person name="Park H."/>
            <person name="Jang Y."/>
            <person name="Kim J.J."/>
            <person name="Kim K.H."/>
            <person name="Pangilinan J."/>
            <person name="Lipzen A."/>
            <person name="Riley R."/>
            <person name="Grigoriev I.V."/>
            <person name="Spatafora J.W."/>
            <person name="Choi I.G."/>
        </authorList>
    </citation>
    <scope>NUCLEOTIDE SEQUENCE</scope>
    <source>
        <strain evidence="2">KUC8140</strain>
    </source>
</reference>
<dbReference type="AlphaFoldDB" id="A0A5B9RKN8"/>
<proteinExistence type="predicted"/>
<keyword evidence="1" id="KW-0812">Transmembrane</keyword>
<feature type="transmembrane region" description="Helical" evidence="1">
    <location>
        <begin position="81"/>
        <end position="100"/>
    </location>
</feature>
<feature type="transmembrane region" description="Helical" evidence="1">
    <location>
        <begin position="27"/>
        <end position="54"/>
    </location>
</feature>
<keyword evidence="2" id="KW-0496">Mitochondrion</keyword>
<evidence type="ECO:0000256" key="1">
    <source>
        <dbReference type="SAM" id="Phobius"/>
    </source>
</evidence>
<protein>
    <submittedName>
        <fullName evidence="2">Uncharacterized protein</fullName>
    </submittedName>
</protein>
<gene>
    <name evidence="2" type="ORF">Schpa_000062</name>
</gene>
<reference evidence="2" key="2">
    <citation type="submission" date="2019-03" db="EMBL/GenBank/DDBJ databases">
        <title>Evidence of extensive intraspecific noncoding reshuffling in a 169kb mitochondrial genome of basidiomycete fungus.</title>
        <authorList>
            <person name="Lee H.-H."/>
            <person name="Ke H.-M."/>
            <person name="Lin C.-Y.I."/>
            <person name="Lee T.J."/>
            <person name="Chung C.-L."/>
            <person name="Tsai I.J."/>
        </authorList>
    </citation>
    <scope>NUCLEOTIDE SEQUENCE</scope>
    <source>
        <strain evidence="2">KUC8140</strain>
    </source>
</reference>
<keyword evidence="1" id="KW-1133">Transmembrane helix</keyword>
<evidence type="ECO:0000313" key="2">
    <source>
        <dbReference type="EMBL" id="QEG57217.1"/>
    </source>
</evidence>
<name>A0A5B9RKN8_9AGAM</name>
<organism evidence="2">
    <name type="scientific">Schizopora paradoxa</name>
    <dbReference type="NCBI Taxonomy" id="27342"/>
    <lineage>
        <taxon>Eukaryota</taxon>
        <taxon>Fungi</taxon>
        <taxon>Dikarya</taxon>
        <taxon>Basidiomycota</taxon>
        <taxon>Agaricomycotina</taxon>
        <taxon>Agaricomycetes</taxon>
        <taxon>Hymenochaetales</taxon>
        <taxon>Schizoporaceae</taxon>
        <taxon>Schizopora</taxon>
    </lineage>
</organism>
<geneLocation type="mitochondrion" evidence="2"/>
<sequence length="110" mass="13606">MFIFLDQMKQFIVLINSDHIPMINQLALYNFILCSFLLLSFINILIYFMVITFFNNDKFVNKIKEYKLLNKIFTLYKNTRIYFLIYEIIFFLFVNVFILWQSYRLFSIYL</sequence>
<keyword evidence="1" id="KW-0472">Membrane</keyword>
<dbReference type="EMBL" id="MK623261">
    <property type="protein sequence ID" value="QEG57217.1"/>
    <property type="molecule type" value="Genomic_DNA"/>
</dbReference>
<accession>A0A5B9RKN8</accession>